<dbReference type="Gene3D" id="3.40.50.2300">
    <property type="match status" value="2"/>
</dbReference>
<proteinExistence type="predicted"/>
<evidence type="ECO:0000259" key="3">
    <source>
        <dbReference type="Pfam" id="PF13407"/>
    </source>
</evidence>
<evidence type="ECO:0000256" key="1">
    <source>
        <dbReference type="ARBA" id="ARBA00004196"/>
    </source>
</evidence>
<dbReference type="PANTHER" id="PTHR30036">
    <property type="entry name" value="D-XYLOSE-BINDING PERIPLASMIC PROTEIN"/>
    <property type="match status" value="1"/>
</dbReference>
<keyword evidence="5" id="KW-1185">Reference proteome</keyword>
<dbReference type="EMBL" id="LGRV01000003">
    <property type="protein sequence ID" value="KOS69726.1"/>
    <property type="molecule type" value="Genomic_DNA"/>
</dbReference>
<sequence length="348" mass="39348">MRKQYWILLLLAICMISSCAPKESYTILYEAKKVEEEQTLKEQEIKKHFRIAYIPKVGNIPYFESVYEGVLEAAKQFDIELIYDVPTEAKAEIQMQIVEKAIQKEVDAIAVSVIDSKSLSPVLQRAREKGIKVVTWDADAEMSTRDLFVDMVDAENLGRHLMDQLALQTNEVGEFAIMTGSFSANNHNEWVKWIQTQWKEYYPNMKLVEVVSTNDDPQKAYAVAKTLLANYPSLKGIIGNSSVGPPAAAQAVKDTQKVGEVAVVGLSTPNLMRSYLHDGSAQVATLWSPKKLGYLTIALTQYLLTNKPITDNDVIQRVGAIRFEEQQRRIIMGEPIDFTKENVDQYEF</sequence>
<organism evidence="4 5">
    <name type="scientific">Lysinibacillus contaminans</name>
    <dbReference type="NCBI Taxonomy" id="1293441"/>
    <lineage>
        <taxon>Bacteria</taxon>
        <taxon>Bacillati</taxon>
        <taxon>Bacillota</taxon>
        <taxon>Bacilli</taxon>
        <taxon>Bacillales</taxon>
        <taxon>Bacillaceae</taxon>
        <taxon>Lysinibacillus</taxon>
    </lineage>
</organism>
<comment type="subcellular location">
    <subcellularLocation>
        <location evidence="1">Cell envelope</location>
    </subcellularLocation>
</comment>
<dbReference type="InterPro" id="IPR050555">
    <property type="entry name" value="Bact_Solute-Bind_Prot2"/>
</dbReference>
<dbReference type="InterPro" id="IPR025997">
    <property type="entry name" value="SBP_2_dom"/>
</dbReference>
<feature type="chain" id="PRO_5045281334" evidence="2">
    <location>
        <begin position="21"/>
        <end position="348"/>
    </location>
</feature>
<comment type="caution">
    <text evidence="4">The sequence shown here is derived from an EMBL/GenBank/DDBJ whole genome shotgun (WGS) entry which is preliminary data.</text>
</comment>
<dbReference type="PROSITE" id="PS51257">
    <property type="entry name" value="PROKAR_LIPOPROTEIN"/>
    <property type="match status" value="1"/>
</dbReference>
<reference evidence="5" key="1">
    <citation type="submission" date="2015-07" db="EMBL/GenBank/DDBJ databases">
        <title>Fjat-14205 dsm 2895.</title>
        <authorList>
            <person name="Liu B."/>
            <person name="Wang J."/>
            <person name="Zhu Y."/>
            <person name="Liu G."/>
            <person name="Chen Q."/>
            <person name="Chen Z."/>
            <person name="Lan J."/>
            <person name="Che J."/>
            <person name="Ge C."/>
            <person name="Shi H."/>
            <person name="Pan Z."/>
            <person name="Liu X."/>
        </authorList>
    </citation>
    <scope>NUCLEOTIDE SEQUENCE [LARGE SCALE GENOMIC DNA]</scope>
    <source>
        <strain evidence="5">DSM 25560</strain>
    </source>
</reference>
<dbReference type="Pfam" id="PF13407">
    <property type="entry name" value="Peripla_BP_4"/>
    <property type="match status" value="1"/>
</dbReference>
<gene>
    <name evidence="4" type="ORF">AEA09_04165</name>
</gene>
<evidence type="ECO:0000256" key="2">
    <source>
        <dbReference type="SAM" id="SignalP"/>
    </source>
</evidence>
<dbReference type="InterPro" id="IPR028082">
    <property type="entry name" value="Peripla_BP_I"/>
</dbReference>
<dbReference type="CDD" id="cd06302">
    <property type="entry name" value="PBP1_LsrB_Quorum_Sensing-like"/>
    <property type="match status" value="1"/>
</dbReference>
<name>A0ABR5K4E1_9BACI</name>
<dbReference type="Proteomes" id="UP000050668">
    <property type="component" value="Unassembled WGS sequence"/>
</dbReference>
<protein>
    <submittedName>
        <fullName evidence="4">ABC transporter substrate-binding protein</fullName>
    </submittedName>
</protein>
<accession>A0ABR5K4E1</accession>
<evidence type="ECO:0000313" key="5">
    <source>
        <dbReference type="Proteomes" id="UP000050668"/>
    </source>
</evidence>
<dbReference type="SUPFAM" id="SSF53822">
    <property type="entry name" value="Periplasmic binding protein-like I"/>
    <property type="match status" value="1"/>
</dbReference>
<keyword evidence="2" id="KW-0732">Signal</keyword>
<feature type="domain" description="Periplasmic binding protein" evidence="3">
    <location>
        <begin position="51"/>
        <end position="307"/>
    </location>
</feature>
<evidence type="ECO:0000313" key="4">
    <source>
        <dbReference type="EMBL" id="KOS69726.1"/>
    </source>
</evidence>
<feature type="signal peptide" evidence="2">
    <location>
        <begin position="1"/>
        <end position="20"/>
    </location>
</feature>
<dbReference type="PANTHER" id="PTHR30036:SF8">
    <property type="entry name" value="ABC-TYPE SUGAR TRANSPORT SYSTEM PERIPLASMIC COMPONENT-LIKE PROTEIN"/>
    <property type="match status" value="1"/>
</dbReference>